<protein>
    <recommendedName>
        <fullName evidence="2">General stress protein 17M-like domain-containing protein</fullName>
    </recommendedName>
</protein>
<evidence type="ECO:0000259" key="2">
    <source>
        <dbReference type="Pfam" id="PF11181"/>
    </source>
</evidence>
<comment type="caution">
    <text evidence="3">The sequence shown here is derived from an EMBL/GenBank/DDBJ whole genome shotgun (WGS) entry which is preliminary data.</text>
</comment>
<gene>
    <name evidence="3" type="ORF">BX591_15313</name>
</gene>
<evidence type="ECO:0000256" key="1">
    <source>
        <dbReference type="SAM" id="Phobius"/>
    </source>
</evidence>
<dbReference type="Pfam" id="PF11181">
    <property type="entry name" value="YflT"/>
    <property type="match status" value="1"/>
</dbReference>
<dbReference type="PANTHER" id="PTHR36109">
    <property type="entry name" value="MEMBRANE PROTEIN-RELATED"/>
    <property type="match status" value="1"/>
</dbReference>
<accession>A0A329B5Y8</accession>
<feature type="transmembrane region" description="Helical" evidence="1">
    <location>
        <begin position="65"/>
        <end position="88"/>
    </location>
</feature>
<dbReference type="InterPro" id="IPR025889">
    <property type="entry name" value="GSP17M-like_dom"/>
</dbReference>
<sequence length="183" mass="19355">MTPYDVVIAVFDDHCKADAAVRKLIDGGFDMKNFSVVGKGYHTEEKIVGLYTIGDRMKMWGKYGAFWGGLWGLLMGGVFLTIPVLGPIVVLGHLAVVIVSAVEGAVVVGTLSALGATLVNAGLPKESVVHYEAAIKADGFIVMAHGTPDEMARAKAVLVTHQPARLDSHKDVTPTEPATPETA</sequence>
<evidence type="ECO:0000313" key="3">
    <source>
        <dbReference type="EMBL" id="RAS15814.1"/>
    </source>
</evidence>
<feature type="transmembrane region" description="Helical" evidence="1">
    <location>
        <begin position="94"/>
        <end position="119"/>
    </location>
</feature>
<dbReference type="InterPro" id="IPR052948">
    <property type="entry name" value="Low_temp-induced_all0457"/>
</dbReference>
<reference evidence="3 4" key="1">
    <citation type="submission" date="2018-06" db="EMBL/GenBank/DDBJ databases">
        <title>Genomic Encyclopedia of Type Strains, Phase III (KMG-III): the genomes of soil and plant-associated and newly described type strains.</title>
        <authorList>
            <person name="Whitman W."/>
        </authorList>
    </citation>
    <scope>NUCLEOTIDE SEQUENCE [LARGE SCALE GENOMIC DNA]</scope>
    <source>
        <strain evidence="3 4">LMG 23644</strain>
    </source>
</reference>
<keyword evidence="1" id="KW-0812">Transmembrane</keyword>
<organism evidence="3 4">
    <name type="scientific">Paraburkholderia bryophila</name>
    <dbReference type="NCBI Taxonomy" id="420952"/>
    <lineage>
        <taxon>Bacteria</taxon>
        <taxon>Pseudomonadati</taxon>
        <taxon>Pseudomonadota</taxon>
        <taxon>Betaproteobacteria</taxon>
        <taxon>Burkholderiales</taxon>
        <taxon>Burkholderiaceae</taxon>
        <taxon>Paraburkholderia</taxon>
    </lineage>
</organism>
<dbReference type="RefSeq" id="WP_111935909.1">
    <property type="nucleotide sequence ID" value="NZ_CADFFP010000051.1"/>
</dbReference>
<dbReference type="EMBL" id="QLTK01000053">
    <property type="protein sequence ID" value="RAS15814.1"/>
    <property type="molecule type" value="Genomic_DNA"/>
</dbReference>
<keyword evidence="1" id="KW-0472">Membrane</keyword>
<keyword evidence="1" id="KW-1133">Transmembrane helix</keyword>
<dbReference type="OrthoDB" id="515952at2"/>
<evidence type="ECO:0000313" key="4">
    <source>
        <dbReference type="Proteomes" id="UP000248918"/>
    </source>
</evidence>
<name>A0A329B5Y8_9BURK</name>
<proteinExistence type="predicted"/>
<dbReference type="PANTHER" id="PTHR36109:SF2">
    <property type="entry name" value="MEMBRANE PROTEIN"/>
    <property type="match status" value="1"/>
</dbReference>
<dbReference type="AlphaFoldDB" id="A0A329B5Y8"/>
<feature type="domain" description="General stress protein 17M-like" evidence="2">
    <location>
        <begin position="7"/>
        <end position="74"/>
    </location>
</feature>
<dbReference type="Proteomes" id="UP000248918">
    <property type="component" value="Unassembled WGS sequence"/>
</dbReference>